<dbReference type="GO" id="GO:0046872">
    <property type="term" value="F:metal ion binding"/>
    <property type="evidence" value="ECO:0007669"/>
    <property type="project" value="UniProtKB-KW"/>
</dbReference>
<dbReference type="EMBL" id="RAPF01000013">
    <property type="protein sequence ID" value="RKF17673.1"/>
    <property type="molecule type" value="Genomic_DNA"/>
</dbReference>
<keyword evidence="5" id="KW-0472">Membrane</keyword>
<dbReference type="GO" id="GO:0020037">
    <property type="term" value="F:heme binding"/>
    <property type="evidence" value="ECO:0007669"/>
    <property type="project" value="InterPro"/>
</dbReference>
<dbReference type="InterPro" id="IPR036909">
    <property type="entry name" value="Cyt_c-like_dom_sf"/>
</dbReference>
<keyword evidence="8" id="KW-1185">Reference proteome</keyword>
<reference evidence="7 8" key="1">
    <citation type="submission" date="2018-09" db="EMBL/GenBank/DDBJ databases">
        <title>Altererythrobacter spongiae sp. nov., isolated from a marine sponge.</title>
        <authorList>
            <person name="Zhuang L."/>
            <person name="Luo L."/>
        </authorList>
    </citation>
    <scope>NUCLEOTIDE SEQUENCE [LARGE SCALE GENOMIC DNA]</scope>
    <source>
        <strain evidence="7 8">HN-Y73</strain>
    </source>
</reference>
<dbReference type="Proteomes" id="UP000284395">
    <property type="component" value="Unassembled WGS sequence"/>
</dbReference>
<dbReference type="Pfam" id="PF13442">
    <property type="entry name" value="Cytochrome_CBB3"/>
    <property type="match status" value="1"/>
</dbReference>
<evidence type="ECO:0000313" key="8">
    <source>
        <dbReference type="Proteomes" id="UP000284395"/>
    </source>
</evidence>
<dbReference type="GO" id="GO:0009055">
    <property type="term" value="F:electron transfer activity"/>
    <property type="evidence" value="ECO:0007669"/>
    <property type="project" value="InterPro"/>
</dbReference>
<dbReference type="Gene3D" id="1.10.760.10">
    <property type="entry name" value="Cytochrome c-like domain"/>
    <property type="match status" value="1"/>
</dbReference>
<sequence>MAQVPVRPVRGGLPAFLVLAGSGIAGGVLLASCSAPANGTATPREPEVIYDTTCGYCHGHNVGPIIRGRQLPAETIEFFVRNGSGAMPAFKPTEISPQELSALSEWISTSKADSTEHGQ</sequence>
<dbReference type="OrthoDB" id="9757546at2"/>
<keyword evidence="1 4" id="KW-0349">Heme</keyword>
<evidence type="ECO:0000256" key="4">
    <source>
        <dbReference type="PROSITE-ProRule" id="PRU00433"/>
    </source>
</evidence>
<feature type="domain" description="Cytochrome c" evidence="6">
    <location>
        <begin position="41"/>
        <end position="111"/>
    </location>
</feature>
<dbReference type="AlphaFoldDB" id="A0A420EAG2"/>
<evidence type="ECO:0000256" key="2">
    <source>
        <dbReference type="ARBA" id="ARBA00022723"/>
    </source>
</evidence>
<keyword evidence="5" id="KW-1133">Transmembrane helix</keyword>
<evidence type="ECO:0000256" key="5">
    <source>
        <dbReference type="SAM" id="Phobius"/>
    </source>
</evidence>
<evidence type="ECO:0000256" key="3">
    <source>
        <dbReference type="ARBA" id="ARBA00023004"/>
    </source>
</evidence>
<feature type="transmembrane region" description="Helical" evidence="5">
    <location>
        <begin position="12"/>
        <end position="31"/>
    </location>
</feature>
<name>A0A420EAG2_9SPHN</name>
<dbReference type="SUPFAM" id="SSF46626">
    <property type="entry name" value="Cytochrome c"/>
    <property type="match status" value="1"/>
</dbReference>
<gene>
    <name evidence="7" type="ORF">D6851_16210</name>
</gene>
<keyword evidence="2 4" id="KW-0479">Metal-binding</keyword>
<protein>
    <submittedName>
        <fullName evidence="7">Cytochrome c</fullName>
    </submittedName>
</protein>
<keyword evidence="3 4" id="KW-0408">Iron</keyword>
<organism evidence="7 8">
    <name type="scientific">Altericroceibacterium spongiae</name>
    <dbReference type="NCBI Taxonomy" id="2320269"/>
    <lineage>
        <taxon>Bacteria</taxon>
        <taxon>Pseudomonadati</taxon>
        <taxon>Pseudomonadota</taxon>
        <taxon>Alphaproteobacteria</taxon>
        <taxon>Sphingomonadales</taxon>
        <taxon>Erythrobacteraceae</taxon>
        <taxon>Altericroceibacterium</taxon>
    </lineage>
</organism>
<evidence type="ECO:0000256" key="1">
    <source>
        <dbReference type="ARBA" id="ARBA00022617"/>
    </source>
</evidence>
<comment type="caution">
    <text evidence="7">The sequence shown here is derived from an EMBL/GenBank/DDBJ whole genome shotgun (WGS) entry which is preliminary data.</text>
</comment>
<dbReference type="RefSeq" id="WP_120325951.1">
    <property type="nucleotide sequence ID" value="NZ_RAPF01000013.1"/>
</dbReference>
<proteinExistence type="predicted"/>
<evidence type="ECO:0000259" key="6">
    <source>
        <dbReference type="PROSITE" id="PS51007"/>
    </source>
</evidence>
<dbReference type="PROSITE" id="PS51007">
    <property type="entry name" value="CYTC"/>
    <property type="match status" value="1"/>
</dbReference>
<dbReference type="PROSITE" id="PS51257">
    <property type="entry name" value="PROKAR_LIPOPROTEIN"/>
    <property type="match status" value="1"/>
</dbReference>
<keyword evidence="5" id="KW-0812">Transmembrane</keyword>
<evidence type="ECO:0000313" key="7">
    <source>
        <dbReference type="EMBL" id="RKF17673.1"/>
    </source>
</evidence>
<accession>A0A420EAG2</accession>
<dbReference type="InterPro" id="IPR009056">
    <property type="entry name" value="Cyt_c-like_dom"/>
</dbReference>